<dbReference type="Proteomes" id="UP001187415">
    <property type="component" value="Unassembled WGS sequence"/>
</dbReference>
<evidence type="ECO:0000313" key="2">
    <source>
        <dbReference type="EMBL" id="KAK2814498.1"/>
    </source>
</evidence>
<keyword evidence="3" id="KW-1185">Reference proteome</keyword>
<reference evidence="2" key="1">
    <citation type="submission" date="2023-07" db="EMBL/GenBank/DDBJ databases">
        <title>Chromosome-level Genome Assembly of Striped Snakehead (Channa striata).</title>
        <authorList>
            <person name="Liu H."/>
        </authorList>
    </citation>
    <scope>NUCLEOTIDE SEQUENCE</scope>
    <source>
        <strain evidence="2">Gz</strain>
        <tissue evidence="2">Muscle</tissue>
    </source>
</reference>
<name>A0AA88IZD3_CHASR</name>
<dbReference type="EMBL" id="JAUPFM010000040">
    <property type="protein sequence ID" value="KAK2814498.1"/>
    <property type="molecule type" value="Genomic_DNA"/>
</dbReference>
<sequence length="143" mass="15729">MRVMVALCLATEDYARSFLVILENQNPRSFGDLVERGPQGKMERASSLDASDSEGQKRVTEQGVRRTVTSVYPEPQNHGRIAILRATSVRAGRADTATDHSHLEETTRSRCPCWRETRIACLSTPGGRFCEKPGAGARKPGAQ</sequence>
<proteinExistence type="predicted"/>
<feature type="region of interest" description="Disordered" evidence="1">
    <location>
        <begin position="30"/>
        <end position="64"/>
    </location>
</feature>
<protein>
    <submittedName>
        <fullName evidence="2">Uncharacterized protein</fullName>
    </submittedName>
</protein>
<gene>
    <name evidence="2" type="ORF">Q5P01_000347</name>
</gene>
<feature type="compositionally biased region" description="Basic and acidic residues" evidence="1">
    <location>
        <begin position="54"/>
        <end position="64"/>
    </location>
</feature>
<evidence type="ECO:0000313" key="3">
    <source>
        <dbReference type="Proteomes" id="UP001187415"/>
    </source>
</evidence>
<accession>A0AA88IZD3</accession>
<comment type="caution">
    <text evidence="2">The sequence shown here is derived from an EMBL/GenBank/DDBJ whole genome shotgun (WGS) entry which is preliminary data.</text>
</comment>
<dbReference type="AlphaFoldDB" id="A0AA88IZD3"/>
<organism evidence="2 3">
    <name type="scientific">Channa striata</name>
    <name type="common">Snakehead murrel</name>
    <name type="synonym">Ophicephalus striatus</name>
    <dbReference type="NCBI Taxonomy" id="64152"/>
    <lineage>
        <taxon>Eukaryota</taxon>
        <taxon>Metazoa</taxon>
        <taxon>Chordata</taxon>
        <taxon>Craniata</taxon>
        <taxon>Vertebrata</taxon>
        <taxon>Euteleostomi</taxon>
        <taxon>Actinopterygii</taxon>
        <taxon>Neopterygii</taxon>
        <taxon>Teleostei</taxon>
        <taxon>Neoteleostei</taxon>
        <taxon>Acanthomorphata</taxon>
        <taxon>Anabantaria</taxon>
        <taxon>Anabantiformes</taxon>
        <taxon>Channoidei</taxon>
        <taxon>Channidae</taxon>
        <taxon>Channa</taxon>
    </lineage>
</organism>
<evidence type="ECO:0000256" key="1">
    <source>
        <dbReference type="SAM" id="MobiDB-lite"/>
    </source>
</evidence>